<dbReference type="InterPro" id="IPR004593">
    <property type="entry name" value="SbcD"/>
</dbReference>
<evidence type="ECO:0000256" key="2">
    <source>
        <dbReference type="ARBA" id="ARBA00022801"/>
    </source>
</evidence>
<name>A0A4Q5M1X0_9BACT</name>
<comment type="function">
    <text evidence="4">SbcCD cleaves DNA hairpin structures. These structures can inhibit DNA replication and are intermediates in certain DNA recombination reactions. The complex acts as a 3'-&gt;5' double strand exonuclease that can open hairpins. It also has a 5' single-strand endonuclease activity.</text>
</comment>
<gene>
    <name evidence="4 6" type="primary">sbcD</name>
    <name evidence="6" type="ORF">EWM59_09165</name>
</gene>
<evidence type="ECO:0000256" key="3">
    <source>
        <dbReference type="ARBA" id="ARBA00022839"/>
    </source>
</evidence>
<keyword evidence="3 4" id="KW-0269">Exonuclease</keyword>
<dbReference type="Gene3D" id="3.60.21.10">
    <property type="match status" value="1"/>
</dbReference>
<dbReference type="InterPro" id="IPR029052">
    <property type="entry name" value="Metallo-depent_PP-like"/>
</dbReference>
<dbReference type="NCBIfam" id="TIGR00619">
    <property type="entry name" value="sbcd"/>
    <property type="match status" value="1"/>
</dbReference>
<keyword evidence="4" id="KW-0255">Endonuclease</keyword>
<dbReference type="InterPro" id="IPR041796">
    <property type="entry name" value="Mre11_N"/>
</dbReference>
<dbReference type="AlphaFoldDB" id="A0A4Q5M1X0"/>
<dbReference type="Pfam" id="PF00149">
    <property type="entry name" value="Metallophos"/>
    <property type="match status" value="1"/>
</dbReference>
<evidence type="ECO:0000256" key="4">
    <source>
        <dbReference type="RuleBase" id="RU363069"/>
    </source>
</evidence>
<keyword evidence="1 4" id="KW-0540">Nuclease</keyword>
<dbReference type="OrthoDB" id="9773856at2"/>
<dbReference type="GO" id="GO:0006260">
    <property type="term" value="P:DNA replication"/>
    <property type="evidence" value="ECO:0007669"/>
    <property type="project" value="UniProtKB-KW"/>
</dbReference>
<keyword evidence="4" id="KW-0233">DNA recombination</keyword>
<organism evidence="6 7">
    <name type="scientific">Emticicia agri</name>
    <dbReference type="NCBI Taxonomy" id="2492393"/>
    <lineage>
        <taxon>Bacteria</taxon>
        <taxon>Pseudomonadati</taxon>
        <taxon>Bacteroidota</taxon>
        <taxon>Cytophagia</taxon>
        <taxon>Cytophagales</taxon>
        <taxon>Leadbetterellaceae</taxon>
        <taxon>Emticicia</taxon>
    </lineage>
</organism>
<dbReference type="GO" id="GO:0006310">
    <property type="term" value="P:DNA recombination"/>
    <property type="evidence" value="ECO:0007669"/>
    <property type="project" value="UniProtKB-KW"/>
</dbReference>
<evidence type="ECO:0000259" key="5">
    <source>
        <dbReference type="Pfam" id="PF00149"/>
    </source>
</evidence>
<evidence type="ECO:0000313" key="7">
    <source>
        <dbReference type="Proteomes" id="UP000293162"/>
    </source>
</evidence>
<accession>A0A4Q5M1X0</accession>
<dbReference type="PANTHER" id="PTHR30337:SF0">
    <property type="entry name" value="NUCLEASE SBCCD SUBUNIT D"/>
    <property type="match status" value="1"/>
</dbReference>
<dbReference type="InterPro" id="IPR004843">
    <property type="entry name" value="Calcineurin-like_PHP"/>
</dbReference>
<keyword evidence="7" id="KW-1185">Reference proteome</keyword>
<dbReference type="PANTHER" id="PTHR30337">
    <property type="entry name" value="COMPONENT OF ATP-DEPENDENT DSDNA EXONUCLEASE"/>
    <property type="match status" value="1"/>
</dbReference>
<comment type="caution">
    <text evidence="6">The sequence shown here is derived from an EMBL/GenBank/DDBJ whole genome shotgun (WGS) entry which is preliminary data.</text>
</comment>
<evidence type="ECO:0000256" key="1">
    <source>
        <dbReference type="ARBA" id="ARBA00022722"/>
    </source>
</evidence>
<protein>
    <recommendedName>
        <fullName evidence="4">Nuclease SbcCD subunit D</fullName>
    </recommendedName>
</protein>
<dbReference type="EMBL" id="SEWF01000010">
    <property type="protein sequence ID" value="RYU96055.1"/>
    <property type="molecule type" value="Genomic_DNA"/>
</dbReference>
<sequence>MKILHTADWHLGKRLDNYLRLNEQKEVLTEICEIAEREAVDAVIVAGDLFDNFNPSSEAMELLYSTLHRLSNNGSRAVVAIAGNHDSPERIEVPDALARACGIVFVGFPNFIVKPIKTRAGLEITSVDVGFIEIKIPGCDFPLRVLVTPYANEQRLKTFLGIIETDNALRVHLQNHWQGLADLYLDNKGFNLLASHLFFMKKGGEMPEEPEDERPILHIGGASVIYSENIPSQIHYAALGHLHRYQVIDTVPCPVIYSSSPLAYSFSEANQTKYVMLIEAAQGRLVDYKPIALTKGKTLLKKKFENIDEALIWLAENPDTLIQLTIVSDKYLEASEKKRLLDAHDGLIQIIPEIKNLNGMDGDGNTIDLSMGVEKLFEEYFKNRKGQEVSDELMLLLKEVLAEGNEQ</sequence>
<dbReference type="GO" id="GO:0008408">
    <property type="term" value="F:3'-5' exonuclease activity"/>
    <property type="evidence" value="ECO:0007669"/>
    <property type="project" value="InterPro"/>
</dbReference>
<dbReference type="InterPro" id="IPR050535">
    <property type="entry name" value="DNA_Repair-Maintenance_Comp"/>
</dbReference>
<keyword evidence="4" id="KW-0235">DNA replication</keyword>
<evidence type="ECO:0000313" key="6">
    <source>
        <dbReference type="EMBL" id="RYU96055.1"/>
    </source>
</evidence>
<dbReference type="RefSeq" id="WP_130020661.1">
    <property type="nucleotide sequence ID" value="NZ_SEWF01000010.1"/>
</dbReference>
<comment type="similarity">
    <text evidence="4">Belongs to the SbcD family.</text>
</comment>
<dbReference type="GO" id="GO:0004519">
    <property type="term" value="F:endonuclease activity"/>
    <property type="evidence" value="ECO:0007669"/>
    <property type="project" value="UniProtKB-KW"/>
</dbReference>
<keyword evidence="2 4" id="KW-0378">Hydrolase</keyword>
<dbReference type="CDD" id="cd00840">
    <property type="entry name" value="MPP_Mre11_N"/>
    <property type="match status" value="1"/>
</dbReference>
<dbReference type="SUPFAM" id="SSF56300">
    <property type="entry name" value="Metallo-dependent phosphatases"/>
    <property type="match status" value="1"/>
</dbReference>
<dbReference type="Proteomes" id="UP000293162">
    <property type="component" value="Unassembled WGS sequence"/>
</dbReference>
<reference evidence="6 7" key="1">
    <citation type="submission" date="2019-02" db="EMBL/GenBank/DDBJ databases">
        <title>Bacterial novel species Emticicia sp. 17J42-9 isolated from soil.</title>
        <authorList>
            <person name="Jung H.-Y."/>
        </authorList>
    </citation>
    <scope>NUCLEOTIDE SEQUENCE [LARGE SCALE GENOMIC DNA]</scope>
    <source>
        <strain evidence="6 7">17J42-9</strain>
    </source>
</reference>
<proteinExistence type="inferred from homology"/>
<comment type="subunit">
    <text evidence="4">Heterodimer of SbcC and SbcD.</text>
</comment>
<feature type="domain" description="Calcineurin-like phosphoesterase" evidence="5">
    <location>
        <begin position="1"/>
        <end position="89"/>
    </location>
</feature>